<dbReference type="InterPro" id="IPR029064">
    <property type="entry name" value="Ribosomal_eL30-like_sf"/>
</dbReference>
<dbReference type="GO" id="GO:0005829">
    <property type="term" value="C:cytosol"/>
    <property type="evidence" value="ECO:0007669"/>
    <property type="project" value="TreeGrafter"/>
</dbReference>
<dbReference type="InterPro" id="IPR013123">
    <property type="entry name" value="SpoU_subst-bd"/>
</dbReference>
<dbReference type="GO" id="GO:0032259">
    <property type="term" value="P:methylation"/>
    <property type="evidence" value="ECO:0007669"/>
    <property type="project" value="UniProtKB-KW"/>
</dbReference>
<dbReference type="InterPro" id="IPR029026">
    <property type="entry name" value="tRNA_m1G_MTases_N"/>
</dbReference>
<dbReference type="CDD" id="cd18103">
    <property type="entry name" value="SpoU-like_RlmB"/>
    <property type="match status" value="1"/>
</dbReference>
<dbReference type="STRING" id="29557.MGALLINA_04830"/>
<comment type="caution">
    <text evidence="5">The sequence shown here is derived from an EMBL/GenBank/DDBJ whole genome shotgun (WGS) entry which is preliminary data.</text>
</comment>
<dbReference type="Proteomes" id="UP000076983">
    <property type="component" value="Unassembled WGS sequence"/>
</dbReference>
<dbReference type="EMBL" id="LVLH01000040">
    <property type="protein sequence ID" value="OAB48766.1"/>
    <property type="molecule type" value="Genomic_DNA"/>
</dbReference>
<dbReference type="InterPro" id="IPR001537">
    <property type="entry name" value="SpoU_MeTrfase"/>
</dbReference>
<dbReference type="Pfam" id="PF00588">
    <property type="entry name" value="SpoU_methylase"/>
    <property type="match status" value="1"/>
</dbReference>
<name>A0A168R9W8_9BACT</name>
<dbReference type="InterPro" id="IPR029028">
    <property type="entry name" value="Alpha/beta_knot_MTases"/>
</dbReference>
<dbReference type="GO" id="GO:0003723">
    <property type="term" value="F:RNA binding"/>
    <property type="evidence" value="ECO:0007669"/>
    <property type="project" value="InterPro"/>
</dbReference>
<dbReference type="Gene3D" id="3.40.1280.10">
    <property type="match status" value="1"/>
</dbReference>
<keyword evidence="2 5" id="KW-0489">Methyltransferase</keyword>
<dbReference type="NCBIfam" id="TIGR00186">
    <property type="entry name" value="rRNA_methyl_3"/>
    <property type="match status" value="1"/>
</dbReference>
<dbReference type="InterPro" id="IPR004441">
    <property type="entry name" value="rRNA_MeTrfase_TrmH"/>
</dbReference>
<dbReference type="SUPFAM" id="SSF55315">
    <property type="entry name" value="L30e-like"/>
    <property type="match status" value="1"/>
</dbReference>
<dbReference type="SUPFAM" id="SSF75217">
    <property type="entry name" value="alpha/beta knot"/>
    <property type="match status" value="1"/>
</dbReference>
<sequence length="253" mass="28528">MKNLYKKEKTQKWKNKEQNLKKLFVCGKNSVFDAIKNGFNLEKIFVNNEVLAHKIKKYGNFDIETKDETFFLDFKDINHQGIVAFLKEFPIHDLQVIQKDKPNFVLMLDKIQDPHNLGAIIRTANALGIKHIIMTKEKSADITSSVLKISSGGFIGMKIIKSANLVSSIKKLKEFGYWIYASALSEKAKELDDVNYNFPICLIVGNEGDGVSLPVLKQADELIYIKQYGTVQSLNVSVATGILLNSIVKKGNE</sequence>
<dbReference type="AlphaFoldDB" id="A0A168R9W8"/>
<keyword evidence="3 5" id="KW-0808">Transferase</keyword>
<organism evidence="5 6">
    <name type="scientific">Mycoplasmopsis gallinarum</name>
    <dbReference type="NCBI Taxonomy" id="29557"/>
    <lineage>
        <taxon>Bacteria</taxon>
        <taxon>Bacillati</taxon>
        <taxon>Mycoplasmatota</taxon>
        <taxon>Mycoplasmoidales</taxon>
        <taxon>Metamycoplasmataceae</taxon>
        <taxon>Mycoplasmopsis</taxon>
    </lineage>
</organism>
<proteinExistence type="inferred from homology"/>
<comment type="similarity">
    <text evidence="1">Belongs to the class IV-like SAM-binding methyltransferase superfamily. RNA methyltransferase TrmH family.</text>
</comment>
<dbReference type="GO" id="GO:0008173">
    <property type="term" value="F:RNA methyltransferase activity"/>
    <property type="evidence" value="ECO:0007669"/>
    <property type="project" value="InterPro"/>
</dbReference>
<reference evidence="5 6" key="1">
    <citation type="submission" date="2016-03" db="EMBL/GenBank/DDBJ databases">
        <title>Genome sequence of Mycoplasma gallinarum strain Mgn_IPT.</title>
        <authorList>
            <person name="Yacoub E."/>
            <person name="Sirand-Pugnet P."/>
            <person name="Barre A."/>
            <person name="Maurier F."/>
            <person name="Blanchard A."/>
            <person name="Ben Abdelmoumen B.M."/>
        </authorList>
    </citation>
    <scope>NUCLEOTIDE SEQUENCE [LARGE SCALE GENOMIC DNA]</scope>
    <source>
        <strain evidence="5 6">Mgn_IPT</strain>
    </source>
</reference>
<dbReference type="PANTHER" id="PTHR46429:SF1">
    <property type="entry name" value="23S RRNA (GUANOSINE-2'-O-)-METHYLTRANSFERASE RLMB"/>
    <property type="match status" value="1"/>
</dbReference>
<evidence type="ECO:0000313" key="6">
    <source>
        <dbReference type="Proteomes" id="UP000076983"/>
    </source>
</evidence>
<evidence type="ECO:0000313" key="5">
    <source>
        <dbReference type="EMBL" id="OAB48766.1"/>
    </source>
</evidence>
<evidence type="ECO:0000256" key="3">
    <source>
        <dbReference type="ARBA" id="ARBA00022679"/>
    </source>
</evidence>
<evidence type="ECO:0000256" key="1">
    <source>
        <dbReference type="ARBA" id="ARBA00007228"/>
    </source>
</evidence>
<feature type="domain" description="RNA 2-O ribose methyltransferase substrate binding" evidence="4">
    <location>
        <begin position="24"/>
        <end position="92"/>
    </location>
</feature>
<gene>
    <name evidence="5" type="ORF">MGALLINA_04830</name>
</gene>
<accession>A0A168R9W8</accession>
<dbReference type="GO" id="GO:0006396">
    <property type="term" value="P:RNA processing"/>
    <property type="evidence" value="ECO:0007669"/>
    <property type="project" value="InterPro"/>
</dbReference>
<keyword evidence="6" id="KW-1185">Reference proteome</keyword>
<evidence type="ECO:0000259" key="4">
    <source>
        <dbReference type="SMART" id="SM00967"/>
    </source>
</evidence>
<dbReference type="SMART" id="SM00967">
    <property type="entry name" value="SpoU_sub_bind"/>
    <property type="match status" value="1"/>
</dbReference>
<protein>
    <submittedName>
        <fullName evidence="5">TrmH family tRNA/rRNA methyltransferase YacO</fullName>
    </submittedName>
</protein>
<dbReference type="PANTHER" id="PTHR46429">
    <property type="entry name" value="23S RRNA (GUANOSINE-2'-O-)-METHYLTRANSFERASE RLMB"/>
    <property type="match status" value="1"/>
</dbReference>
<dbReference type="PATRIC" id="fig|29557.3.peg.479"/>
<evidence type="ECO:0000256" key="2">
    <source>
        <dbReference type="ARBA" id="ARBA00022603"/>
    </source>
</evidence>